<feature type="transmembrane region" description="Helical" evidence="1">
    <location>
        <begin position="336"/>
        <end position="356"/>
    </location>
</feature>
<evidence type="ECO:0000256" key="1">
    <source>
        <dbReference type="SAM" id="Phobius"/>
    </source>
</evidence>
<feature type="transmembrane region" description="Helical" evidence="1">
    <location>
        <begin position="436"/>
        <end position="454"/>
    </location>
</feature>
<dbReference type="EMBL" id="DWYS01000090">
    <property type="protein sequence ID" value="HJB07677.1"/>
    <property type="molecule type" value="Genomic_DNA"/>
</dbReference>
<feature type="transmembrane region" description="Helical" evidence="1">
    <location>
        <begin position="27"/>
        <end position="51"/>
    </location>
</feature>
<feature type="transmembrane region" description="Helical" evidence="1">
    <location>
        <begin position="466"/>
        <end position="491"/>
    </location>
</feature>
<feature type="transmembrane region" description="Helical" evidence="1">
    <location>
        <begin position="211"/>
        <end position="228"/>
    </location>
</feature>
<comment type="caution">
    <text evidence="2">The sequence shown here is derived from an EMBL/GenBank/DDBJ whole genome shotgun (WGS) entry which is preliminary data.</text>
</comment>
<name>A0A9D2L7X9_9FIRM</name>
<feature type="transmembrane region" description="Helical" evidence="1">
    <location>
        <begin position="405"/>
        <end position="424"/>
    </location>
</feature>
<dbReference type="GO" id="GO:1902604">
    <property type="term" value="P:p-aminobenzoyl-glutamate transmembrane transport"/>
    <property type="evidence" value="ECO:0007669"/>
    <property type="project" value="InterPro"/>
</dbReference>
<dbReference type="PANTHER" id="PTHR30282">
    <property type="entry name" value="P-AMINOBENZOYL GLUTAMATE TRANSPORTER"/>
    <property type="match status" value="1"/>
</dbReference>
<organism evidence="2 3">
    <name type="scientific">Candidatus Enterocloster faecavium</name>
    <dbReference type="NCBI Taxonomy" id="2838560"/>
    <lineage>
        <taxon>Bacteria</taxon>
        <taxon>Bacillati</taxon>
        <taxon>Bacillota</taxon>
        <taxon>Clostridia</taxon>
        <taxon>Lachnospirales</taxon>
        <taxon>Lachnospiraceae</taxon>
        <taxon>Enterocloster</taxon>
    </lineage>
</organism>
<dbReference type="PANTHER" id="PTHR30282:SF0">
    <property type="entry name" value="P-AMINOBENZOYL-GLUTAMATE TRANSPORT PROTEIN"/>
    <property type="match status" value="1"/>
</dbReference>
<keyword evidence="1" id="KW-0812">Transmembrane</keyword>
<feature type="transmembrane region" description="Helical" evidence="1">
    <location>
        <begin position="264"/>
        <end position="284"/>
    </location>
</feature>
<protein>
    <submittedName>
        <fullName evidence="2">AbgT family transporter</fullName>
    </submittedName>
</protein>
<dbReference type="GO" id="GO:0015558">
    <property type="term" value="F:secondary active p-aminobenzoyl-glutamate transmembrane transporter activity"/>
    <property type="evidence" value="ECO:0007669"/>
    <property type="project" value="InterPro"/>
</dbReference>
<dbReference type="AlphaFoldDB" id="A0A9D2L7X9"/>
<keyword evidence="1" id="KW-0472">Membrane</keyword>
<dbReference type="Pfam" id="PF03806">
    <property type="entry name" value="ABG_transport"/>
    <property type="match status" value="1"/>
</dbReference>
<sequence length="504" mass="53701">METAQERKTGGILGTIERVGNKLPHPFILFLYIIVILVAASAILAGMGVQVVNPTTQETVYVRNLLSRDGLVWLLENMIGNFSGFAPLGMVLAMQMAIGLAESVGLLSTVMRRAILGVPLWALSGTVMFLGINGSIASEASIIVVPALAATAFQAVGKHPLAGLIAGYAATNAGFTANVLITGTDALLCGVTEEAAHIIDPTATVSAASNWYFMIASTIILTFVGTFINDKVITPRLGQYKGGEQEQEREATGQEKRGLRNAGIFTLIFLVLLLVSVVPSNGILRGEDGSLLNSPFLAGIVPLLVIYFILVGIVYGKTVGTLKKASDVPVIMAQSLTSLTGYIVLVFVISQFIAMFNYTNLSMVIAVNGAAALQNAGFTGVPLLIGIVIMSAVVDLFMTSGSAKWYIFAPIFVPMLMLLGYSPAFAQAVYRIGDSIANPITPIYPYLPIVIGMAQKYDKNTGMGTIISMMLPYSMAFLVVWILQAVAWQVFNLPLGPDAMVFWP</sequence>
<feature type="transmembrane region" description="Helical" evidence="1">
    <location>
        <begin position="114"/>
        <end position="132"/>
    </location>
</feature>
<feature type="transmembrane region" description="Helical" evidence="1">
    <location>
        <begin position="376"/>
        <end position="398"/>
    </location>
</feature>
<feature type="transmembrane region" description="Helical" evidence="1">
    <location>
        <begin position="296"/>
        <end position="315"/>
    </location>
</feature>
<accession>A0A9D2L7X9</accession>
<dbReference type="InterPro" id="IPR004697">
    <property type="entry name" value="AbgT"/>
</dbReference>
<dbReference type="Proteomes" id="UP000886804">
    <property type="component" value="Unassembled WGS sequence"/>
</dbReference>
<evidence type="ECO:0000313" key="2">
    <source>
        <dbReference type="EMBL" id="HJB07677.1"/>
    </source>
</evidence>
<keyword evidence="1" id="KW-1133">Transmembrane helix</keyword>
<evidence type="ECO:0000313" key="3">
    <source>
        <dbReference type="Proteomes" id="UP000886804"/>
    </source>
</evidence>
<reference evidence="2" key="2">
    <citation type="submission" date="2021-04" db="EMBL/GenBank/DDBJ databases">
        <authorList>
            <person name="Gilroy R."/>
        </authorList>
    </citation>
    <scope>NUCLEOTIDE SEQUENCE</scope>
    <source>
        <strain evidence="2">CHK188-4685</strain>
    </source>
</reference>
<gene>
    <name evidence="2" type="ORF">H9716_07395</name>
</gene>
<proteinExistence type="predicted"/>
<reference evidence="2" key="1">
    <citation type="journal article" date="2021" name="PeerJ">
        <title>Extensive microbial diversity within the chicken gut microbiome revealed by metagenomics and culture.</title>
        <authorList>
            <person name="Gilroy R."/>
            <person name="Ravi A."/>
            <person name="Getino M."/>
            <person name="Pursley I."/>
            <person name="Horton D.L."/>
            <person name="Alikhan N.F."/>
            <person name="Baker D."/>
            <person name="Gharbi K."/>
            <person name="Hall N."/>
            <person name="Watson M."/>
            <person name="Adriaenssens E.M."/>
            <person name="Foster-Nyarko E."/>
            <person name="Jarju S."/>
            <person name="Secka A."/>
            <person name="Antonio M."/>
            <person name="Oren A."/>
            <person name="Chaudhuri R.R."/>
            <person name="La Ragione R."/>
            <person name="Hildebrand F."/>
            <person name="Pallen M.J."/>
        </authorList>
    </citation>
    <scope>NUCLEOTIDE SEQUENCE</scope>
    <source>
        <strain evidence="2">CHK188-4685</strain>
    </source>
</reference>